<dbReference type="RefSeq" id="WP_306635249.1">
    <property type="nucleotide sequence ID" value="NZ_JAUSXB010000001.1"/>
</dbReference>
<proteinExistence type="predicted"/>
<gene>
    <name evidence="1" type="ORF">QFZ36_001545</name>
</gene>
<evidence type="ECO:0000313" key="1">
    <source>
        <dbReference type="EMBL" id="MDQ0673984.1"/>
    </source>
</evidence>
<sequence>MSAELEQLRVLATVIGAAEATLDAAYAALRGSASALLASGASSLAEVSEASGLCEGELLDLLTLAADDLAFEHLFQEGPPGPDGPAAER</sequence>
<organism evidence="1 2">
    <name type="scientific">Pseudarthrobacter siccitolerans</name>
    <dbReference type="NCBI Taxonomy" id="861266"/>
    <lineage>
        <taxon>Bacteria</taxon>
        <taxon>Bacillati</taxon>
        <taxon>Actinomycetota</taxon>
        <taxon>Actinomycetes</taxon>
        <taxon>Micrococcales</taxon>
        <taxon>Micrococcaceae</taxon>
        <taxon>Pseudarthrobacter</taxon>
    </lineage>
</organism>
<keyword evidence="2" id="KW-1185">Reference proteome</keyword>
<dbReference type="Proteomes" id="UP001236806">
    <property type="component" value="Unassembled WGS sequence"/>
</dbReference>
<reference evidence="1 2" key="1">
    <citation type="submission" date="2023-07" db="EMBL/GenBank/DDBJ databases">
        <title>Comparative genomics of wheat-associated soil bacteria to identify genetic determinants of phenazine resistance.</title>
        <authorList>
            <person name="Mouncey N."/>
        </authorList>
    </citation>
    <scope>NUCLEOTIDE SEQUENCE [LARGE SCALE GENOMIC DNA]</scope>
    <source>
        <strain evidence="1 2">W1I3</strain>
    </source>
</reference>
<comment type="caution">
    <text evidence="1">The sequence shown here is derived from an EMBL/GenBank/DDBJ whole genome shotgun (WGS) entry which is preliminary data.</text>
</comment>
<dbReference type="EMBL" id="JAUSXB010000001">
    <property type="protein sequence ID" value="MDQ0673984.1"/>
    <property type="molecule type" value="Genomic_DNA"/>
</dbReference>
<protein>
    <submittedName>
        <fullName evidence="1">Uncharacterized protein</fullName>
    </submittedName>
</protein>
<accession>A0ABU0PL58</accession>
<evidence type="ECO:0000313" key="2">
    <source>
        <dbReference type="Proteomes" id="UP001236806"/>
    </source>
</evidence>
<name>A0ABU0PL58_9MICC</name>